<dbReference type="InterPro" id="IPR001506">
    <property type="entry name" value="Peptidase_M12A"/>
</dbReference>
<dbReference type="PRINTS" id="PR00020">
    <property type="entry name" value="MAMDOMAIN"/>
</dbReference>
<comment type="subcellular location">
    <subcellularLocation>
        <location evidence="1">Membrane</location>
        <topology evidence="1">Single-pass type I membrane protein</topology>
    </subcellularLocation>
</comment>
<dbReference type="InterPro" id="IPR024079">
    <property type="entry name" value="MetalloPept_cat_dom_sf"/>
</dbReference>
<reference evidence="21" key="3">
    <citation type="submission" date="2025-09" db="UniProtKB">
        <authorList>
            <consortium name="Ensembl"/>
        </authorList>
    </citation>
    <scope>IDENTIFICATION</scope>
</reference>
<dbReference type="Gene3D" id="2.60.120.200">
    <property type="match status" value="1"/>
</dbReference>
<evidence type="ECO:0000256" key="11">
    <source>
        <dbReference type="ARBA" id="ARBA00023136"/>
    </source>
</evidence>
<dbReference type="PROSITE" id="PS51864">
    <property type="entry name" value="ASTACIN"/>
    <property type="match status" value="1"/>
</dbReference>
<dbReference type="PROSITE" id="PS50144">
    <property type="entry name" value="MATH"/>
    <property type="match status" value="1"/>
</dbReference>
<dbReference type="InterPro" id="IPR006026">
    <property type="entry name" value="Peptidase_Metallo"/>
</dbReference>
<feature type="region of interest" description="Disordered" evidence="17">
    <location>
        <begin position="620"/>
        <end position="690"/>
    </location>
</feature>
<protein>
    <recommendedName>
        <fullName evidence="16">Metalloendopeptidase</fullName>
        <ecNumber evidence="16">3.4.24.-</ecNumber>
    </recommendedName>
</protein>
<dbReference type="InterPro" id="IPR008974">
    <property type="entry name" value="TRAF-like"/>
</dbReference>
<dbReference type="Gene3D" id="2.60.210.10">
    <property type="entry name" value="Apoptosis, Tumor Necrosis Factor Receptor Associated Protein 2, Chain A"/>
    <property type="match status" value="1"/>
</dbReference>
<dbReference type="EC" id="3.4.24.-" evidence="16"/>
<dbReference type="Gene3D" id="3.40.390.10">
    <property type="entry name" value="Collagenase (Catalytic Domain)"/>
    <property type="match status" value="1"/>
</dbReference>
<dbReference type="Pfam" id="PF01400">
    <property type="entry name" value="Astacin"/>
    <property type="match status" value="1"/>
</dbReference>
<dbReference type="SMART" id="SM00235">
    <property type="entry name" value="ZnMc"/>
    <property type="match status" value="1"/>
</dbReference>
<dbReference type="AlphaFoldDB" id="A0A8B9T5F2"/>
<evidence type="ECO:0000256" key="15">
    <source>
        <dbReference type="PROSITE-ProRule" id="PRU01211"/>
    </source>
</evidence>
<dbReference type="SUPFAM" id="SSF49899">
    <property type="entry name" value="Concanavalin A-like lectins/glucanases"/>
    <property type="match status" value="1"/>
</dbReference>
<keyword evidence="14" id="KW-0325">Glycoprotein</keyword>
<feature type="binding site" evidence="15">
    <location>
        <position position="181"/>
    </location>
    <ligand>
        <name>Zn(2+)</name>
        <dbReference type="ChEBI" id="CHEBI:29105"/>
        <note>catalytic</note>
    </ligand>
</feature>
<dbReference type="SUPFAM" id="SSF49599">
    <property type="entry name" value="TRAF domain-like"/>
    <property type="match status" value="1"/>
</dbReference>
<keyword evidence="3 15" id="KW-0645">Protease</keyword>
<feature type="domain" description="Peptidase M12A" evidence="20">
    <location>
        <begin position="74"/>
        <end position="275"/>
    </location>
</feature>
<comment type="cofactor">
    <cofactor evidence="15 16">
        <name>Zn(2+)</name>
        <dbReference type="ChEBI" id="CHEBI:29105"/>
    </cofactor>
    <text evidence="15 16">Binds 1 zinc ion per subunit.</text>
</comment>
<dbReference type="GO" id="GO:0016020">
    <property type="term" value="C:membrane"/>
    <property type="evidence" value="ECO:0007669"/>
    <property type="project" value="UniProtKB-SubCell"/>
</dbReference>
<dbReference type="PROSITE" id="PS00740">
    <property type="entry name" value="MAM_1"/>
    <property type="match status" value="1"/>
</dbReference>
<keyword evidence="5 15" id="KW-0479">Metal-binding</keyword>
<dbReference type="FunFam" id="2.60.120.200:FF:000037">
    <property type="entry name" value="Meprin A subunit"/>
    <property type="match status" value="1"/>
</dbReference>
<dbReference type="PROSITE" id="PS50060">
    <property type="entry name" value="MAM_2"/>
    <property type="match status" value="1"/>
</dbReference>
<evidence type="ECO:0000256" key="17">
    <source>
        <dbReference type="SAM" id="MobiDB-lite"/>
    </source>
</evidence>
<evidence type="ECO:0000256" key="5">
    <source>
        <dbReference type="ARBA" id="ARBA00022723"/>
    </source>
</evidence>
<dbReference type="FunFam" id="3.40.390.10:FF:000015">
    <property type="entry name" value="Meprin A subunit"/>
    <property type="match status" value="1"/>
</dbReference>
<keyword evidence="9" id="KW-1133">Transmembrane helix</keyword>
<evidence type="ECO:0000256" key="8">
    <source>
        <dbReference type="ARBA" id="ARBA00022833"/>
    </source>
</evidence>
<evidence type="ECO:0000256" key="7">
    <source>
        <dbReference type="ARBA" id="ARBA00022801"/>
    </source>
</evidence>
<evidence type="ECO:0000256" key="13">
    <source>
        <dbReference type="ARBA" id="ARBA00023157"/>
    </source>
</evidence>
<evidence type="ECO:0000256" key="14">
    <source>
        <dbReference type="ARBA" id="ARBA00023180"/>
    </source>
</evidence>
<evidence type="ECO:0000313" key="22">
    <source>
        <dbReference type="Proteomes" id="UP000694400"/>
    </source>
</evidence>
<dbReference type="Proteomes" id="UP000694400">
    <property type="component" value="Chromosome 2"/>
</dbReference>
<reference evidence="21" key="1">
    <citation type="submission" date="2019-08" db="EMBL/GenBank/DDBJ databases">
        <title>Three high-quality genomes provides insights into domestication of ducks.</title>
        <authorList>
            <person name="Hou Z.C."/>
            <person name="Zhu F."/>
            <person name="Yin Z.T."/>
            <person name="Zhang F."/>
        </authorList>
    </citation>
    <scope>NUCLEOTIDE SEQUENCE [LARGE SCALE GENOMIC DNA]</scope>
</reference>
<keyword evidence="7 15" id="KW-0378">Hydrolase</keyword>
<keyword evidence="11" id="KW-0472">Membrane</keyword>
<dbReference type="SUPFAM" id="SSF55486">
    <property type="entry name" value="Metalloproteases ('zincins'), catalytic domain"/>
    <property type="match status" value="1"/>
</dbReference>
<dbReference type="GO" id="GO:0004222">
    <property type="term" value="F:metalloendopeptidase activity"/>
    <property type="evidence" value="ECO:0007669"/>
    <property type="project" value="UniProtKB-UniRule"/>
</dbReference>
<reference evidence="21" key="2">
    <citation type="submission" date="2025-08" db="UniProtKB">
        <authorList>
            <consortium name="Ensembl"/>
        </authorList>
    </citation>
    <scope>IDENTIFICATION</scope>
</reference>
<evidence type="ECO:0000256" key="3">
    <source>
        <dbReference type="ARBA" id="ARBA00022670"/>
    </source>
</evidence>
<evidence type="ECO:0000259" key="19">
    <source>
        <dbReference type="PROSITE" id="PS50144"/>
    </source>
</evidence>
<dbReference type="Pfam" id="PF22486">
    <property type="entry name" value="MATH_2"/>
    <property type="match status" value="1"/>
</dbReference>
<name>A0A8B9T5F2_ANAPL</name>
<dbReference type="Ensembl" id="ENSAPLT00020017647.1">
    <property type="protein sequence ID" value="ENSAPLP00020016356.1"/>
    <property type="gene ID" value="ENSAPLG00020011785.1"/>
</dbReference>
<organism evidence="21 22">
    <name type="scientific">Anas platyrhynchos</name>
    <name type="common">Mallard</name>
    <name type="synonym">Anas boschas</name>
    <dbReference type="NCBI Taxonomy" id="8839"/>
    <lineage>
        <taxon>Eukaryota</taxon>
        <taxon>Metazoa</taxon>
        <taxon>Chordata</taxon>
        <taxon>Craniata</taxon>
        <taxon>Vertebrata</taxon>
        <taxon>Euteleostomi</taxon>
        <taxon>Archelosauria</taxon>
        <taxon>Archosauria</taxon>
        <taxon>Dinosauria</taxon>
        <taxon>Saurischia</taxon>
        <taxon>Theropoda</taxon>
        <taxon>Coelurosauria</taxon>
        <taxon>Aves</taxon>
        <taxon>Neognathae</taxon>
        <taxon>Galloanserae</taxon>
        <taxon>Anseriformes</taxon>
        <taxon>Anatidae</taxon>
        <taxon>Anatinae</taxon>
        <taxon>Anas</taxon>
    </lineage>
</organism>
<dbReference type="PANTHER" id="PTHR10127">
    <property type="entry name" value="DISCOIDIN, CUB, EGF, LAMININ , AND ZINC METALLOPROTEASE DOMAIN CONTAINING"/>
    <property type="match status" value="1"/>
</dbReference>
<evidence type="ECO:0000256" key="12">
    <source>
        <dbReference type="ARBA" id="ARBA00023145"/>
    </source>
</evidence>
<evidence type="ECO:0000256" key="9">
    <source>
        <dbReference type="ARBA" id="ARBA00022989"/>
    </source>
</evidence>
<keyword evidence="13" id="KW-1015">Disulfide bond</keyword>
<comment type="caution">
    <text evidence="15">Lacks conserved residue(s) required for the propagation of feature annotation.</text>
</comment>
<dbReference type="InterPro" id="IPR000998">
    <property type="entry name" value="MAM_dom"/>
</dbReference>
<dbReference type="InterPro" id="IPR013320">
    <property type="entry name" value="ConA-like_dom_sf"/>
</dbReference>
<keyword evidence="4" id="KW-0812">Transmembrane</keyword>
<evidence type="ECO:0000256" key="4">
    <source>
        <dbReference type="ARBA" id="ARBA00022692"/>
    </source>
</evidence>
<accession>A0A8B9T5F2</accession>
<dbReference type="FunFam" id="2.60.210.10:FF:000009">
    <property type="entry name" value="Meprin A subunit"/>
    <property type="match status" value="1"/>
</dbReference>
<keyword evidence="2" id="KW-0245">EGF-like domain</keyword>
<feature type="binding site" evidence="15">
    <location>
        <position position="175"/>
    </location>
    <ligand>
        <name>Zn(2+)</name>
        <dbReference type="ChEBI" id="CHEBI:29105"/>
        <note>catalytic</note>
    </ligand>
</feature>
<evidence type="ECO:0000259" key="18">
    <source>
        <dbReference type="PROSITE" id="PS50060"/>
    </source>
</evidence>
<evidence type="ECO:0000256" key="1">
    <source>
        <dbReference type="ARBA" id="ARBA00004479"/>
    </source>
</evidence>
<feature type="compositionally biased region" description="Low complexity" evidence="17">
    <location>
        <begin position="628"/>
        <end position="677"/>
    </location>
</feature>
<feature type="domain" description="MAM" evidence="18">
    <location>
        <begin position="282"/>
        <end position="449"/>
    </location>
</feature>
<evidence type="ECO:0000259" key="20">
    <source>
        <dbReference type="PROSITE" id="PS51864"/>
    </source>
</evidence>
<keyword evidence="12" id="KW-0865">Zymogen</keyword>
<evidence type="ECO:0000256" key="16">
    <source>
        <dbReference type="RuleBase" id="RU361183"/>
    </source>
</evidence>
<feature type="binding site" evidence="15">
    <location>
        <position position="171"/>
    </location>
    <ligand>
        <name>Zn(2+)</name>
        <dbReference type="ChEBI" id="CHEBI:29105"/>
        <note>catalytic</note>
    </ligand>
</feature>
<dbReference type="GO" id="GO:0006508">
    <property type="term" value="P:proteolysis"/>
    <property type="evidence" value="ECO:0007669"/>
    <property type="project" value="UniProtKB-KW"/>
</dbReference>
<dbReference type="GO" id="GO:0008270">
    <property type="term" value="F:zinc ion binding"/>
    <property type="evidence" value="ECO:0007669"/>
    <property type="project" value="UniProtKB-UniRule"/>
</dbReference>
<keyword evidence="6" id="KW-0732">Signal</keyword>
<dbReference type="PRINTS" id="PR00480">
    <property type="entry name" value="ASTACIN"/>
</dbReference>
<dbReference type="Pfam" id="PF00629">
    <property type="entry name" value="MAM"/>
    <property type="match status" value="1"/>
</dbReference>
<evidence type="ECO:0000256" key="6">
    <source>
        <dbReference type="ARBA" id="ARBA00022729"/>
    </source>
</evidence>
<dbReference type="PANTHER" id="PTHR10127:SF814">
    <property type="entry name" value="MEPRIN A SUBUNIT BETA"/>
    <property type="match status" value="1"/>
</dbReference>
<evidence type="ECO:0000256" key="2">
    <source>
        <dbReference type="ARBA" id="ARBA00022536"/>
    </source>
</evidence>
<keyword evidence="8 15" id="KW-0862">Zinc</keyword>
<dbReference type="SMART" id="SM00061">
    <property type="entry name" value="MATH"/>
    <property type="match status" value="1"/>
</dbReference>
<proteinExistence type="predicted"/>
<dbReference type="CDD" id="cd06263">
    <property type="entry name" value="MAM"/>
    <property type="match status" value="1"/>
</dbReference>
<feature type="active site" evidence="15">
    <location>
        <position position="172"/>
    </location>
</feature>
<keyword evidence="10 15" id="KW-0482">Metalloprotease</keyword>
<dbReference type="InterPro" id="IPR002083">
    <property type="entry name" value="MATH/TRAF_dom"/>
</dbReference>
<feature type="domain" description="MATH" evidence="19">
    <location>
        <begin position="447"/>
        <end position="606"/>
    </location>
</feature>
<evidence type="ECO:0000313" key="21">
    <source>
        <dbReference type="Ensembl" id="ENSAPLP00020016356.1"/>
    </source>
</evidence>
<sequence>MSSFTVYLTLAQINLSKVREFTKLRSTCYDVLYIQHIIFYTEVPKQNYRETNQEKDKMPQQTNLWFLGSYSGPNLAKSLAILIKDSGQTNWLNIDKNSVCFAEINAKGLILKAFEQYRLKTCIDFKPWEGEENYISVFKGSGCWSSVGNRQMGLQQLSIGENCDRIGTIQHEFLHALGFWHEQSRSDRDDYVSIIWDRIQSGKEHNFNKYDDKTSDSLNVPYDYTSVMHYSQTAFRNGTEPTIVTNIPDFMDVIGQRMDFSDYDLQKLNRLYNCSSSLSFMDTCSFELENICGMIQSSDDSSDWQHLSQVPTGPHTDHTNMGECEGSGYFMHFNTSAVTQGSTAFLESRILYPKRGFQCLQFYFYNSGNETICSHCDRLSGPIQCLYRLLRNPYSCFSGAPANYWQLHHVSLNVTSKFRVVFEGVRGTGLSNGGLSIDDINLSETQCPHHVWHIRNFTHLLNTSPAGTAGRIYSPPFYSSKGYAFQVGLYVNGTADSPFNLAIYLHLISGANDDQLQWPCAWQQGTMILLDQHPDIRKRMSNQRTSSSNYFWDRPDKVGSTAYFPNGTAFMRGPGSGTSAFLTHQRLRSLNALFLVFSHADISHLVSTQPSVSPTFVMNTSTANTGRPTTTTTTTTKPTTTTTTKPTTTTTKPTTTTTKPTTTTTTTTTTAKSTTTKTPEEPDIDTPDSCPDNPCENDGVCVIVDRKAVCR</sequence>
<dbReference type="SMART" id="SM00137">
    <property type="entry name" value="MAM"/>
    <property type="match status" value="1"/>
</dbReference>
<evidence type="ECO:0000256" key="10">
    <source>
        <dbReference type="ARBA" id="ARBA00023049"/>
    </source>
</evidence>